<dbReference type="RefSeq" id="WP_135871926.1">
    <property type="nucleotide sequence ID" value="NZ_SRSC01000004.1"/>
</dbReference>
<feature type="domain" description="Protein-PII uridylyltransferase N-terminal" evidence="1">
    <location>
        <begin position="95"/>
        <end position="216"/>
    </location>
</feature>
<evidence type="ECO:0000259" key="1">
    <source>
        <dbReference type="Pfam" id="PF03445"/>
    </source>
</evidence>
<comment type="caution">
    <text evidence="3">The sequence shown here is derived from an EMBL/GenBank/DDBJ whole genome shotgun (WGS) entry which is preliminary data.</text>
</comment>
<gene>
    <name evidence="3" type="ORF">E4633_16920</name>
</gene>
<keyword evidence="4" id="KW-1185">Reference proteome</keyword>
<evidence type="ECO:0000259" key="2">
    <source>
        <dbReference type="Pfam" id="PF10335"/>
    </source>
</evidence>
<dbReference type="CDD" id="cd05401">
    <property type="entry name" value="NT_GlnE_GlnD_like"/>
    <property type="match status" value="1"/>
</dbReference>
<dbReference type="InterPro" id="IPR005105">
    <property type="entry name" value="GlnD_Uridyltrans_N"/>
</dbReference>
<accession>A0A4V6R3K8</accession>
<dbReference type="InterPro" id="IPR018821">
    <property type="entry name" value="DUF294_put_nucleoTrafse_sb-bd"/>
</dbReference>
<sequence length="405" mass="46226">MPHQTYPPEPGEEALLEELLGEVRAYLPLLDREEMKLLLSGLVQRTSDELGRFRICSGREETLVERVKTETDYTALLSLHEELNALEMERFLSFYSVPSLHENCTWYRDALARRALELVAAELPSPPPVPFALISMGSDGREEQTLITDQDYLIVYADEGGEEADRYFAEYSRVLVERLAEIGFKKCTGGIMPSNDNWRGSISQWQRRLHAIVRYEAEDYGKNLMDLIVLSDARFVAGDEELAGRLVSLIRALLQDYFMALWGMAKAATEMKLALGFLKRFWTEGSGEHKGAFNLKLLAWAPLVMNVRILAINQAIPATSTVRRIELLEQEHSFSANMARGLVAAYRILTKHRILLQIKVIKGIQKNAYYLNPYSLPSDERERMRQALLLIEDLQKTIHTNFSIL</sequence>
<dbReference type="EMBL" id="SRSC01000004">
    <property type="protein sequence ID" value="TGU70682.1"/>
    <property type="molecule type" value="Genomic_DNA"/>
</dbReference>
<dbReference type="Gene3D" id="3.30.460.10">
    <property type="entry name" value="Beta Polymerase, domain 2"/>
    <property type="match status" value="1"/>
</dbReference>
<proteinExistence type="predicted"/>
<protein>
    <submittedName>
        <fullName evidence="3">Nucleotidyltransferase</fullName>
    </submittedName>
</protein>
<dbReference type="Pfam" id="PF10335">
    <property type="entry name" value="DUF294_C"/>
    <property type="match status" value="1"/>
</dbReference>
<dbReference type="SUPFAM" id="SSF81301">
    <property type="entry name" value="Nucleotidyltransferase"/>
    <property type="match status" value="1"/>
</dbReference>
<reference evidence="3 4" key="1">
    <citation type="submission" date="2019-04" db="EMBL/GenBank/DDBJ databases">
        <title>Geobacter oryzae sp. nov., ferric-reducing bacteria isolated from paddy soil.</title>
        <authorList>
            <person name="Xu Z."/>
            <person name="Masuda Y."/>
            <person name="Itoh H."/>
            <person name="Senoo K."/>
        </authorList>
    </citation>
    <scope>NUCLEOTIDE SEQUENCE [LARGE SCALE GENOMIC DNA]</scope>
    <source>
        <strain evidence="3 4">Red111</strain>
    </source>
</reference>
<dbReference type="AlphaFoldDB" id="A0A4V6R3K8"/>
<dbReference type="InterPro" id="IPR043519">
    <property type="entry name" value="NT_sf"/>
</dbReference>
<dbReference type="Proteomes" id="UP000306416">
    <property type="component" value="Unassembled WGS sequence"/>
</dbReference>
<feature type="domain" description="DUF294" evidence="2">
    <location>
        <begin position="260"/>
        <end position="402"/>
    </location>
</feature>
<dbReference type="Pfam" id="PF03445">
    <property type="entry name" value="DUF294"/>
    <property type="match status" value="1"/>
</dbReference>
<evidence type="ECO:0000313" key="4">
    <source>
        <dbReference type="Proteomes" id="UP000306416"/>
    </source>
</evidence>
<organism evidence="3 4">
    <name type="scientific">Geomonas terrae</name>
    <dbReference type="NCBI Taxonomy" id="2562681"/>
    <lineage>
        <taxon>Bacteria</taxon>
        <taxon>Pseudomonadati</taxon>
        <taxon>Thermodesulfobacteriota</taxon>
        <taxon>Desulfuromonadia</taxon>
        <taxon>Geobacterales</taxon>
        <taxon>Geobacteraceae</taxon>
        <taxon>Geomonas</taxon>
    </lineage>
</organism>
<evidence type="ECO:0000313" key="3">
    <source>
        <dbReference type="EMBL" id="TGU70682.1"/>
    </source>
</evidence>
<name>A0A4V6R3K8_9BACT</name>
<keyword evidence="3" id="KW-0808">Transferase</keyword>
<dbReference type="GO" id="GO:0008773">
    <property type="term" value="F:[protein-PII] uridylyltransferase activity"/>
    <property type="evidence" value="ECO:0007669"/>
    <property type="project" value="InterPro"/>
</dbReference>